<dbReference type="InterPro" id="IPR032631">
    <property type="entry name" value="P-type_ATPase_N"/>
</dbReference>
<dbReference type="SUPFAM" id="SSF81665">
    <property type="entry name" value="Calcium ATPase, transmembrane domain M"/>
    <property type="match status" value="1"/>
</dbReference>
<evidence type="ECO:0000256" key="2">
    <source>
        <dbReference type="ARBA" id="ARBA00022448"/>
    </source>
</evidence>
<dbReference type="Gene3D" id="2.70.150.10">
    <property type="entry name" value="Calcium-transporting ATPase, cytoplasmic transduction domain A"/>
    <property type="match status" value="1"/>
</dbReference>
<evidence type="ECO:0000256" key="3">
    <source>
        <dbReference type="SAM" id="MobiDB-lite"/>
    </source>
</evidence>
<comment type="caution">
    <text evidence="6">The sequence shown here is derived from an EMBL/GenBank/DDBJ whole genome shotgun (WGS) entry which is preliminary data.</text>
</comment>
<dbReference type="GO" id="GO:0140326">
    <property type="term" value="F:ATPase-coupled intramembrane lipid transporter activity"/>
    <property type="evidence" value="ECO:0007669"/>
    <property type="project" value="TreeGrafter"/>
</dbReference>
<gene>
    <name evidence="6" type="ORF">FWILDA_LOCUS3724</name>
</gene>
<feature type="domain" description="P-type ATPase N-terminal" evidence="5">
    <location>
        <begin position="223"/>
        <end position="279"/>
    </location>
</feature>
<keyword evidence="4" id="KW-0812">Transmembrane</keyword>
<sequence length="626" mass="70399">MEENTTSDVTTATSTVNVTNSPITTYETVETTSVVSESEPIITETVTTTETMSSKVVEKTIPTITTPVLTEHIIMSTPIVTTETKVSTPIITEIVDSKLASVTKSEPMRKTDESINDNDNVISSETTNEIGEKIIEKDSSEKPGGKIQQNESNVNENMRSISDNADYTTDANIPNENVGQKQANTQLKRRKTKIKNRMSTGKVRRIYSNIDLPKDDLDRKGRPKAKYVTNKIVTSKYTMWTFLPKNLFEQFRRAANLYFLFMAILGMIPIISVNNPILTLLPLSTVVFFTGLKDAIEDRNRHQIDKQFNSAICYHLQNFVNVNYPIYQKVPFGRRMILRIKSLFKSSSTDETPPQNIIEDPNSIDDDDSPPSEPSNEKLGSPRFRKVMWRNVRVGDFLLLRNNDAVPADAIILSTSESEGTCFVETKDLDGETNLKPRRSVPDTRKIRSPDDCVKATFYVDSEAPNSNLYSYSAKLIMTEPNEDHDDHTSTSVERPSIPSPRSSIALSERKWKQRKTIPVDINNLLLRAHVIRNTEWVIAITVFTGVETKIMLNSSETPSKRSRIEKEMNREVILNFFVLIILGLICAIGSALSSEALKNRDADVAVTNLDSNRDGVFLAAFITFM</sequence>
<feature type="transmembrane region" description="Helical" evidence="4">
    <location>
        <begin position="254"/>
        <end position="271"/>
    </location>
</feature>
<keyword evidence="7" id="KW-1185">Reference proteome</keyword>
<dbReference type="GO" id="GO:0012505">
    <property type="term" value="C:endomembrane system"/>
    <property type="evidence" value="ECO:0007669"/>
    <property type="project" value="UniProtKB-SubCell"/>
</dbReference>
<dbReference type="AlphaFoldDB" id="A0A9W4WKM4"/>
<feature type="region of interest" description="Disordered" evidence="3">
    <location>
        <begin position="347"/>
        <end position="381"/>
    </location>
</feature>
<dbReference type="PANTHER" id="PTHR24092:SF180">
    <property type="entry name" value="PHOSPHOLIPID-TRANSPORTING ATPASE DNF1-RELATED"/>
    <property type="match status" value="1"/>
</dbReference>
<evidence type="ECO:0000313" key="7">
    <source>
        <dbReference type="Proteomes" id="UP001153678"/>
    </source>
</evidence>
<organism evidence="6 7">
    <name type="scientific">Funneliformis geosporum</name>
    <dbReference type="NCBI Taxonomy" id="1117311"/>
    <lineage>
        <taxon>Eukaryota</taxon>
        <taxon>Fungi</taxon>
        <taxon>Fungi incertae sedis</taxon>
        <taxon>Mucoromycota</taxon>
        <taxon>Glomeromycotina</taxon>
        <taxon>Glomeromycetes</taxon>
        <taxon>Glomerales</taxon>
        <taxon>Glomeraceae</taxon>
        <taxon>Funneliformis</taxon>
    </lineage>
</organism>
<dbReference type="SUPFAM" id="SSF81653">
    <property type="entry name" value="Calcium ATPase, transduction domain A"/>
    <property type="match status" value="1"/>
</dbReference>
<evidence type="ECO:0000313" key="6">
    <source>
        <dbReference type="EMBL" id="CAI2168721.1"/>
    </source>
</evidence>
<dbReference type="Pfam" id="PF16209">
    <property type="entry name" value="PhoLip_ATPase_N"/>
    <property type="match status" value="1"/>
</dbReference>
<evidence type="ECO:0000259" key="5">
    <source>
        <dbReference type="Pfam" id="PF16209"/>
    </source>
</evidence>
<reference evidence="6" key="1">
    <citation type="submission" date="2022-08" db="EMBL/GenBank/DDBJ databases">
        <authorList>
            <person name="Kallberg Y."/>
            <person name="Tangrot J."/>
            <person name="Rosling A."/>
        </authorList>
    </citation>
    <scope>NUCLEOTIDE SEQUENCE</scope>
    <source>
        <strain evidence="6">Wild A</strain>
    </source>
</reference>
<dbReference type="PANTHER" id="PTHR24092">
    <property type="entry name" value="PROBABLE PHOSPHOLIPID-TRANSPORTING ATPASE"/>
    <property type="match status" value="1"/>
</dbReference>
<dbReference type="InterPro" id="IPR023298">
    <property type="entry name" value="ATPase_P-typ_TM_dom_sf"/>
</dbReference>
<accession>A0A9W4WKM4</accession>
<evidence type="ECO:0000256" key="1">
    <source>
        <dbReference type="ARBA" id="ARBA00004308"/>
    </source>
</evidence>
<dbReference type="Proteomes" id="UP001153678">
    <property type="component" value="Unassembled WGS sequence"/>
</dbReference>
<evidence type="ECO:0000256" key="4">
    <source>
        <dbReference type="SAM" id="Phobius"/>
    </source>
</evidence>
<dbReference type="OrthoDB" id="377733at2759"/>
<dbReference type="EMBL" id="CAMKVN010000513">
    <property type="protein sequence ID" value="CAI2168721.1"/>
    <property type="molecule type" value="Genomic_DNA"/>
</dbReference>
<keyword evidence="2" id="KW-0813">Transport</keyword>
<name>A0A9W4WKM4_9GLOM</name>
<dbReference type="GO" id="GO:0045332">
    <property type="term" value="P:phospholipid translocation"/>
    <property type="evidence" value="ECO:0007669"/>
    <property type="project" value="TreeGrafter"/>
</dbReference>
<proteinExistence type="predicted"/>
<keyword evidence="4" id="KW-1133">Transmembrane helix</keyword>
<comment type="subcellular location">
    <subcellularLocation>
        <location evidence="1">Endomembrane system</location>
    </subcellularLocation>
</comment>
<protein>
    <submittedName>
        <fullName evidence="6">5751_t:CDS:1</fullName>
    </submittedName>
</protein>
<dbReference type="GO" id="GO:0005886">
    <property type="term" value="C:plasma membrane"/>
    <property type="evidence" value="ECO:0007669"/>
    <property type="project" value="TreeGrafter"/>
</dbReference>
<keyword evidence="4" id="KW-0472">Membrane</keyword>
<feature type="transmembrane region" description="Helical" evidence="4">
    <location>
        <begin position="573"/>
        <end position="593"/>
    </location>
</feature>
<feature type="compositionally biased region" description="Low complexity" evidence="3">
    <location>
        <begin position="495"/>
        <end position="505"/>
    </location>
</feature>
<feature type="region of interest" description="Disordered" evidence="3">
    <location>
        <begin position="481"/>
        <end position="506"/>
    </location>
</feature>
<dbReference type="InterPro" id="IPR008250">
    <property type="entry name" value="ATPase_P-typ_transduc_dom_A_sf"/>
</dbReference>